<accession>A0A4U0TZY8</accession>
<dbReference type="EMBL" id="NAJL01000019">
    <property type="protein sequence ID" value="TKA28180.1"/>
    <property type="molecule type" value="Genomic_DNA"/>
</dbReference>
<evidence type="ECO:0000313" key="3">
    <source>
        <dbReference type="Proteomes" id="UP000308549"/>
    </source>
</evidence>
<feature type="region of interest" description="Disordered" evidence="1">
    <location>
        <begin position="103"/>
        <end position="132"/>
    </location>
</feature>
<organism evidence="2 3">
    <name type="scientific">Salinomyces thailandicus</name>
    <dbReference type="NCBI Taxonomy" id="706561"/>
    <lineage>
        <taxon>Eukaryota</taxon>
        <taxon>Fungi</taxon>
        <taxon>Dikarya</taxon>
        <taxon>Ascomycota</taxon>
        <taxon>Pezizomycotina</taxon>
        <taxon>Dothideomycetes</taxon>
        <taxon>Dothideomycetidae</taxon>
        <taxon>Mycosphaerellales</taxon>
        <taxon>Teratosphaeriaceae</taxon>
        <taxon>Salinomyces</taxon>
    </lineage>
</organism>
<reference evidence="2 3" key="1">
    <citation type="submission" date="2017-03" db="EMBL/GenBank/DDBJ databases">
        <title>Genomes of endolithic fungi from Antarctica.</title>
        <authorList>
            <person name="Coleine C."/>
            <person name="Masonjones S."/>
            <person name="Stajich J.E."/>
        </authorList>
    </citation>
    <scope>NUCLEOTIDE SEQUENCE [LARGE SCALE GENOMIC DNA]</scope>
    <source>
        <strain evidence="2 3">CCFEE 6315</strain>
    </source>
</reference>
<feature type="region of interest" description="Disordered" evidence="1">
    <location>
        <begin position="252"/>
        <end position="276"/>
    </location>
</feature>
<dbReference type="OrthoDB" id="2129069at2759"/>
<proteinExistence type="predicted"/>
<sequence>MFCSSLRRRPSFQAAIPTLTARGGIELCESSLKTHDICLPLDTTVNRHGIIVPRRNFRLLLFSRSSVSSTKIEGTIERIRRFASLTGGQDLAIVFLLASPTSSQRRPTRGREDSATASTQLALSNGDASTDSSGDMNGMLAYTKLHALLADRVEITYLPLLPLANLEDISKLLQEHVATLKRPQISHKSAMQSSELLQLCTANPPMQRQTAYILSDLFISFRELSNASTGISSAPQFSSSSSFAAVTDTTRAGRDADTGQGRLVNEPMTGTQLSSSIAAAESGSRKLERLQDLVGEQQCLDVVDFWRDEWMVE</sequence>
<feature type="compositionally biased region" description="Polar residues" evidence="1">
    <location>
        <begin position="115"/>
        <end position="132"/>
    </location>
</feature>
<name>A0A4U0TZY8_9PEZI</name>
<protein>
    <submittedName>
        <fullName evidence="2">Uncharacterized protein</fullName>
    </submittedName>
</protein>
<keyword evidence="3" id="KW-1185">Reference proteome</keyword>
<dbReference type="AlphaFoldDB" id="A0A4U0TZY8"/>
<comment type="caution">
    <text evidence="2">The sequence shown here is derived from an EMBL/GenBank/DDBJ whole genome shotgun (WGS) entry which is preliminary data.</text>
</comment>
<dbReference type="Proteomes" id="UP000308549">
    <property type="component" value="Unassembled WGS sequence"/>
</dbReference>
<evidence type="ECO:0000256" key="1">
    <source>
        <dbReference type="SAM" id="MobiDB-lite"/>
    </source>
</evidence>
<evidence type="ECO:0000313" key="2">
    <source>
        <dbReference type="EMBL" id="TKA28180.1"/>
    </source>
</evidence>
<gene>
    <name evidence="2" type="ORF">B0A50_04151</name>
</gene>